<comment type="caution">
    <text evidence="4">The sequence shown here is derived from an EMBL/GenBank/DDBJ whole genome shotgun (WGS) entry which is preliminary data.</text>
</comment>
<dbReference type="EMBL" id="JBHMBC010000026">
    <property type="protein sequence ID" value="MFB9821093.1"/>
    <property type="molecule type" value="Genomic_DNA"/>
</dbReference>
<dbReference type="InterPro" id="IPR051400">
    <property type="entry name" value="HAD-like_hydrolase"/>
</dbReference>
<dbReference type="GO" id="GO:0016787">
    <property type="term" value="F:hydrolase activity"/>
    <property type="evidence" value="ECO:0007669"/>
    <property type="project" value="UniProtKB-KW"/>
</dbReference>
<reference evidence="4 5" key="1">
    <citation type="submission" date="2024-09" db="EMBL/GenBank/DDBJ databases">
        <authorList>
            <person name="Sun Q."/>
            <person name="Mori K."/>
        </authorList>
    </citation>
    <scope>NUCLEOTIDE SEQUENCE [LARGE SCALE GENOMIC DNA]</scope>
    <source>
        <strain evidence="4 5">JCM 1334</strain>
    </source>
</reference>
<sequence>MAVFFFDGDQGLWDFQAMMRRALAATIGELRRLRPGTGGDMSVEAFLTDREVVAERLRGRVTNLEHVRFEAFRQSLARLRLRDDELAAYLNEFYLQRRFADVMFYNDVLPVLAELRRNHHVALLSNGNSYPKRLGLKDYFQAAVLSQEHGVEKPDCRIFDIASDLLPGEPRIMVGDSLANDIAEAQAAGWTGVWLNREGAPSPKAVPDLTIRSLRELLPIAKAL</sequence>
<dbReference type="SUPFAM" id="SSF56784">
    <property type="entry name" value="HAD-like"/>
    <property type="match status" value="1"/>
</dbReference>
<accession>A0ABV5Y299</accession>
<name>A0ABV5Y299_ARTRM</name>
<evidence type="ECO:0000313" key="4">
    <source>
        <dbReference type="EMBL" id="MFB9821093.1"/>
    </source>
</evidence>
<dbReference type="PANTHER" id="PTHR46470">
    <property type="entry name" value="N-ACYLNEURAMINATE-9-PHOSPHATASE"/>
    <property type="match status" value="1"/>
</dbReference>
<dbReference type="Gene3D" id="3.40.50.1000">
    <property type="entry name" value="HAD superfamily/HAD-like"/>
    <property type="match status" value="1"/>
</dbReference>
<gene>
    <name evidence="4" type="ORF">ACFFP1_16495</name>
</gene>
<protein>
    <submittedName>
        <fullName evidence="4">HAD family hydrolase</fullName>
        <ecNumber evidence="4">3.1.3.-</ecNumber>
    </submittedName>
</protein>
<dbReference type="EC" id="3.1.3.-" evidence="4"/>
<dbReference type="NCBIfam" id="TIGR01549">
    <property type="entry name" value="HAD-SF-IA-v1"/>
    <property type="match status" value="1"/>
</dbReference>
<dbReference type="InterPro" id="IPR023214">
    <property type="entry name" value="HAD_sf"/>
</dbReference>
<evidence type="ECO:0000313" key="5">
    <source>
        <dbReference type="Proteomes" id="UP001589702"/>
    </source>
</evidence>
<organism evidence="4 5">
    <name type="scientific">Arthrobacter ramosus</name>
    <dbReference type="NCBI Taxonomy" id="1672"/>
    <lineage>
        <taxon>Bacteria</taxon>
        <taxon>Bacillati</taxon>
        <taxon>Actinomycetota</taxon>
        <taxon>Actinomycetes</taxon>
        <taxon>Micrococcales</taxon>
        <taxon>Micrococcaceae</taxon>
        <taxon>Arthrobacter</taxon>
    </lineage>
</organism>
<dbReference type="Pfam" id="PF00702">
    <property type="entry name" value="Hydrolase"/>
    <property type="match status" value="1"/>
</dbReference>
<dbReference type="InterPro" id="IPR006439">
    <property type="entry name" value="HAD-SF_hydro_IA"/>
</dbReference>
<dbReference type="SFLD" id="SFLDS00003">
    <property type="entry name" value="Haloacid_Dehalogenase"/>
    <property type="match status" value="1"/>
</dbReference>
<proteinExistence type="predicted"/>
<evidence type="ECO:0000256" key="3">
    <source>
        <dbReference type="ARBA" id="ARBA00022842"/>
    </source>
</evidence>
<keyword evidence="2 4" id="KW-0378">Hydrolase</keyword>
<keyword evidence="5" id="KW-1185">Reference proteome</keyword>
<evidence type="ECO:0000256" key="1">
    <source>
        <dbReference type="ARBA" id="ARBA00001946"/>
    </source>
</evidence>
<dbReference type="NCBIfam" id="TIGR01509">
    <property type="entry name" value="HAD-SF-IA-v3"/>
    <property type="match status" value="1"/>
</dbReference>
<dbReference type="Proteomes" id="UP001589702">
    <property type="component" value="Unassembled WGS sequence"/>
</dbReference>
<evidence type="ECO:0000256" key="2">
    <source>
        <dbReference type="ARBA" id="ARBA00022801"/>
    </source>
</evidence>
<dbReference type="InterPro" id="IPR036412">
    <property type="entry name" value="HAD-like_sf"/>
</dbReference>
<dbReference type="Gene3D" id="1.20.120.1600">
    <property type="match status" value="1"/>
</dbReference>
<comment type="cofactor">
    <cofactor evidence="1">
        <name>Mg(2+)</name>
        <dbReference type="ChEBI" id="CHEBI:18420"/>
    </cofactor>
</comment>
<keyword evidence="3" id="KW-0460">Magnesium</keyword>
<dbReference type="SFLD" id="SFLDG01129">
    <property type="entry name" value="C1.5:_HAD__Beta-PGM__Phosphata"/>
    <property type="match status" value="1"/>
</dbReference>
<dbReference type="RefSeq" id="WP_344788762.1">
    <property type="nucleotide sequence ID" value="NZ_BAAAWN010000001.1"/>
</dbReference>